<gene>
    <name evidence="2" type="ORF">RFI_26018</name>
</gene>
<accession>X6MD47</accession>
<comment type="caution">
    <text evidence="2">The sequence shown here is derived from an EMBL/GenBank/DDBJ whole genome shotgun (WGS) entry which is preliminary data.</text>
</comment>
<reference evidence="2 3" key="1">
    <citation type="journal article" date="2013" name="Curr. Biol.">
        <title>The Genome of the Foraminiferan Reticulomyxa filosa.</title>
        <authorList>
            <person name="Glockner G."/>
            <person name="Hulsmann N."/>
            <person name="Schleicher M."/>
            <person name="Noegel A.A."/>
            <person name="Eichinger L."/>
            <person name="Gallinger C."/>
            <person name="Pawlowski J."/>
            <person name="Sierra R."/>
            <person name="Euteneuer U."/>
            <person name="Pillet L."/>
            <person name="Moustafa A."/>
            <person name="Platzer M."/>
            <person name="Groth M."/>
            <person name="Szafranski K."/>
            <person name="Schliwa M."/>
        </authorList>
    </citation>
    <scope>NUCLEOTIDE SEQUENCE [LARGE SCALE GENOMIC DNA]</scope>
</reference>
<dbReference type="OrthoDB" id="2408987at2759"/>
<evidence type="ECO:0000313" key="3">
    <source>
        <dbReference type="Proteomes" id="UP000023152"/>
    </source>
</evidence>
<proteinExistence type="predicted"/>
<dbReference type="EMBL" id="ASPP01022552">
    <property type="protein sequence ID" value="ETO11357.1"/>
    <property type="molecule type" value="Genomic_DNA"/>
</dbReference>
<sequence>MYVYDIYVFISKLLFFFYIKCLNQMEKLIRRAFFYLEFPSSLSSSFELEVELVPTQIQELMIKRLKLVLKKNITVNRIVQEIKKKAGEAVKKEQNEPRLSFLQAYQMIVDNVIILGWIRVLLSLYENCYLQVFYLFGFFAIFSAIKNKAGSKELINIFVASIKNKALVPLFDKGEIVDQKLHFWKVKVLYQACFPFSWNFHMWCVDKLQYIVLKTYSILKNNLDGDNDNVFLLLNQCSFETCECYAKDMIRGKFYAYLSMEDSDRIAEILKDVVLCIVQIIIGKDNPVDIPIYRDNAVMMMMMPDIKKILSSCELEMPLEQLTRITLTISEHFLTHESPESELEDFAPKMTVCMSRKNDDNNNNGSDFEVKEGFLKNVNVIPRIIESANKYIISPHSRIYFIRDLLQAVESVIQILFDDSQKFVQLSLWKYLLRFQSLEILIRNKWLHLLKSPVAFVDLIHVYEKLFMDTDFEGRIPDHYSYDINQEIMAVSKLKVRLTKRMHLFFEKAIMVEDASKMRELRSIFDNICKDLLYFRNRQTDFDYSSNEYEQNLHEWFLRECYLLKGVNWTKHFFAQSLFALKELSDVFSQLQWQRSKDQFEQPFNETFRKRYKYFKEKLTLDNCNCCIEDKQDLSPLLTAALSISIFLPQRERLSKIRIAKFLQNLNFKSSTVEQAFVNKLLSTDSQTIFHSSNFKDATDEIIARLYNPFKVLLTNPNKFEKERKPGEQPKNKTQKTEFVIRYCSNGHPFFCKEISGVIARKSNVLILEDTNQATTVSPLICTLLQLLDRLTLLLRDIDKSERQWKEAKQKFLSLSKMTEMNEEQICMALHDWLCKFPQWFNKAYPKKFNRVKSQSITQFEIEIERHYSQFFKCYKVLHFSQKIQSTSNMIDHEVKEEHILFDRSISQMFSEVRLVSSTDLPELVNAYPLLFHLLKSIDDIEYVKCLPAIGQWMKHCHIQFSGKLTQQQYKEKTVSSVIDDRGNAKLQKYWNQFVKSLNWFNSQRTVTILTLSTNSKLDHCTVQTDTPGRCIVTIVEMLQDINNNFLRSVHSHLRNSTKDEKKKTENNDTVMTTSKSLFDISNRDIVCMDKVMLDKIIRSWYYPTSEYGHDLDEQVDLQSIENEIYGKAILGRHIINISIPLFQCSDEIIESNLETLEHLCPEVKSYAFSFDEWEIIQLLFNDPQERQNAIQILGQVIVSLARHTNRIQSFSSLPFNPFYICLILFVYSKNQ</sequence>
<keyword evidence="3" id="KW-1185">Reference proteome</keyword>
<organism evidence="2 3">
    <name type="scientific">Reticulomyxa filosa</name>
    <dbReference type="NCBI Taxonomy" id="46433"/>
    <lineage>
        <taxon>Eukaryota</taxon>
        <taxon>Sar</taxon>
        <taxon>Rhizaria</taxon>
        <taxon>Retaria</taxon>
        <taxon>Foraminifera</taxon>
        <taxon>Monothalamids</taxon>
        <taxon>Reticulomyxidae</taxon>
        <taxon>Reticulomyxa</taxon>
    </lineage>
</organism>
<protein>
    <submittedName>
        <fullName evidence="2">Uncharacterized protein</fullName>
    </submittedName>
</protein>
<dbReference type="Proteomes" id="UP000023152">
    <property type="component" value="Unassembled WGS sequence"/>
</dbReference>
<evidence type="ECO:0000313" key="2">
    <source>
        <dbReference type="EMBL" id="ETO11357.1"/>
    </source>
</evidence>
<evidence type="ECO:0000256" key="1">
    <source>
        <dbReference type="SAM" id="Coils"/>
    </source>
</evidence>
<keyword evidence="1" id="KW-0175">Coiled coil</keyword>
<dbReference type="AlphaFoldDB" id="X6MD47"/>
<name>X6MD47_RETFI</name>
<feature type="coiled-coil region" evidence="1">
    <location>
        <begin position="784"/>
        <end position="811"/>
    </location>
</feature>